<keyword evidence="2" id="KW-0418">Kinase</keyword>
<accession>A0A931IAE1</accession>
<dbReference type="RefSeq" id="WP_196150243.1">
    <property type="nucleotide sequence ID" value="NZ_JADMLG010000006.1"/>
</dbReference>
<feature type="transmembrane region" description="Helical" evidence="1">
    <location>
        <begin position="143"/>
        <end position="162"/>
    </location>
</feature>
<feature type="transmembrane region" description="Helical" evidence="1">
    <location>
        <begin position="38"/>
        <end position="60"/>
    </location>
</feature>
<keyword evidence="1" id="KW-0812">Transmembrane</keyword>
<keyword evidence="1" id="KW-0472">Membrane</keyword>
<dbReference type="AlphaFoldDB" id="A0A931IAE1"/>
<reference evidence="2" key="1">
    <citation type="submission" date="2020-11" db="EMBL/GenBank/DDBJ databases">
        <title>Nocardia NEAU-351.nov., a novel actinomycete isolated from the cow dung.</title>
        <authorList>
            <person name="Zhang X."/>
        </authorList>
    </citation>
    <scope>NUCLEOTIDE SEQUENCE</scope>
    <source>
        <strain evidence="2">NEAU-351</strain>
    </source>
</reference>
<proteinExistence type="predicted"/>
<evidence type="ECO:0000313" key="2">
    <source>
        <dbReference type="EMBL" id="MBH0777927.1"/>
    </source>
</evidence>
<keyword evidence="3" id="KW-1185">Reference proteome</keyword>
<gene>
    <name evidence="2" type="ORF">IT779_16750</name>
</gene>
<dbReference type="Gene3D" id="6.10.250.2870">
    <property type="match status" value="1"/>
</dbReference>
<evidence type="ECO:0000313" key="3">
    <source>
        <dbReference type="Proteomes" id="UP000655751"/>
    </source>
</evidence>
<evidence type="ECO:0000256" key="1">
    <source>
        <dbReference type="SAM" id="Phobius"/>
    </source>
</evidence>
<dbReference type="EMBL" id="JADMLG010000006">
    <property type="protein sequence ID" value="MBH0777927.1"/>
    <property type="molecule type" value="Genomic_DNA"/>
</dbReference>
<organism evidence="2 3">
    <name type="scientific">Nocardia bovistercoris</name>
    <dbReference type="NCBI Taxonomy" id="2785916"/>
    <lineage>
        <taxon>Bacteria</taxon>
        <taxon>Bacillati</taxon>
        <taxon>Actinomycetota</taxon>
        <taxon>Actinomycetes</taxon>
        <taxon>Mycobacteriales</taxon>
        <taxon>Nocardiaceae</taxon>
        <taxon>Nocardia</taxon>
    </lineage>
</organism>
<keyword evidence="1" id="KW-1133">Transmembrane helix</keyword>
<comment type="caution">
    <text evidence="2">The sequence shown here is derived from an EMBL/GenBank/DDBJ whole genome shotgun (WGS) entry which is preliminary data.</text>
</comment>
<dbReference type="Proteomes" id="UP000655751">
    <property type="component" value="Unassembled WGS sequence"/>
</dbReference>
<feature type="transmembrane region" description="Helical" evidence="1">
    <location>
        <begin position="169"/>
        <end position="191"/>
    </location>
</feature>
<sequence length="362" mass="37909">MVTVTLERALAPSTARPEQVGAEPTALRRLSTRMSRDIVDVAAAGTVVAALALALLTLLATVTGGADPRADLGATVVMLSVCLPIYLRHIAFAVRGAIPHGAAATSAVLAALVLGAAPLLGVAWLHTVHIVAVAVVLTVRPALAWPITLVLVAATAPAALLLGATEQQALWMSVTTGMRVIAVYALVWMVVALRRLLRSGATLTEWAIARERLRIDRELASTVQAALAEISAFAQRAEEFTARGDRASARRELEALADVSRHGLAEARQLIRGFQQPVFHREIASALALLTAAGIEARADLPPAGLPARGAESLRTALRAELARLLRDGADGPVVLAVERVDGAWVLECHLDTLAPSAGGRP</sequence>
<dbReference type="GO" id="GO:0016301">
    <property type="term" value="F:kinase activity"/>
    <property type="evidence" value="ECO:0007669"/>
    <property type="project" value="UniProtKB-KW"/>
</dbReference>
<name>A0A931IAE1_9NOCA</name>
<protein>
    <submittedName>
        <fullName evidence="2">Histidine kinase dimerization/phosphoacceptor domain-containing protein</fullName>
    </submittedName>
</protein>
<feature type="transmembrane region" description="Helical" evidence="1">
    <location>
        <begin position="72"/>
        <end position="94"/>
    </location>
</feature>
<feature type="transmembrane region" description="Helical" evidence="1">
    <location>
        <begin position="106"/>
        <end position="137"/>
    </location>
</feature>
<keyword evidence="2" id="KW-0808">Transferase</keyword>